<evidence type="ECO:0000259" key="10">
    <source>
        <dbReference type="Pfam" id="PF03900"/>
    </source>
</evidence>
<dbReference type="AlphaFoldDB" id="A0A0H3LZ66"/>
<reference evidence="11 12" key="1">
    <citation type="journal article" date="2006" name="J. Bacteriol.">
        <title>Comparative genomic analysis of three strains of Ehrlichia ruminantium reveals an active process of genome size plasticity.</title>
        <authorList>
            <person name="Frutos R."/>
            <person name="Viari A."/>
            <person name="Ferraz C."/>
            <person name="Morgat A."/>
            <person name="Eychenie S."/>
            <person name="Kandassami Y."/>
            <person name="Chantal I."/>
            <person name="Bensaid A."/>
            <person name="Coissac E."/>
            <person name="Vachiery N."/>
            <person name="Demaille J."/>
            <person name="Martinez D."/>
        </authorList>
    </citation>
    <scope>NUCLEOTIDE SEQUENCE [LARGE SCALE GENOMIC DNA]</scope>
    <source>
        <strain evidence="11 12">Welgevonden</strain>
    </source>
</reference>
<dbReference type="PANTHER" id="PTHR11557">
    <property type="entry name" value="PORPHOBILINOGEN DEAMINASE"/>
    <property type="match status" value="1"/>
</dbReference>
<comment type="similarity">
    <text evidence="3 8">Belongs to the HMBS family.</text>
</comment>
<dbReference type="Pfam" id="PF01379">
    <property type="entry name" value="Porphobil_deam"/>
    <property type="match status" value="1"/>
</dbReference>
<dbReference type="GO" id="GO:0004418">
    <property type="term" value="F:hydroxymethylbilane synthase activity"/>
    <property type="evidence" value="ECO:0007669"/>
    <property type="project" value="UniProtKB-UniRule"/>
</dbReference>
<dbReference type="KEGG" id="eru:Erum3690"/>
<dbReference type="UniPathway" id="UPA00251">
    <property type="reaction ID" value="UER00319"/>
</dbReference>
<dbReference type="FunFam" id="3.40.190.10:FF:000005">
    <property type="entry name" value="Porphobilinogen deaminase"/>
    <property type="match status" value="1"/>
</dbReference>
<dbReference type="InterPro" id="IPR022417">
    <property type="entry name" value="Porphobilin_deaminase_N"/>
</dbReference>
<dbReference type="SUPFAM" id="SSF53850">
    <property type="entry name" value="Periplasmic binding protein-like II"/>
    <property type="match status" value="1"/>
</dbReference>
<comment type="function">
    <text evidence="1 8">Tetrapolymerization of the monopyrrole PBG into the hydroxymethylbilane pre-uroporphyrinogen in several discrete steps.</text>
</comment>
<accession>A0A0H3LZ66</accession>
<proteinExistence type="inferred from homology"/>
<evidence type="ECO:0000256" key="4">
    <source>
        <dbReference type="ARBA" id="ARBA00011245"/>
    </source>
</evidence>
<feature type="domain" description="Porphobilinogen deaminase C-terminal" evidence="10">
    <location>
        <begin position="226"/>
        <end position="294"/>
    </location>
</feature>
<dbReference type="Proteomes" id="UP000001021">
    <property type="component" value="Chromosome"/>
</dbReference>
<dbReference type="Gene3D" id="3.40.190.10">
    <property type="entry name" value="Periplasmic binding protein-like II"/>
    <property type="match status" value="2"/>
</dbReference>
<dbReference type="EC" id="2.5.1.61" evidence="8"/>
<dbReference type="PROSITE" id="PS00533">
    <property type="entry name" value="PORPHOBILINOGEN_DEAM"/>
    <property type="match status" value="1"/>
</dbReference>
<comment type="miscellaneous">
    <text evidence="8">The porphobilinogen subunits are added to the dipyrromethane group.</text>
</comment>
<dbReference type="InterPro" id="IPR000860">
    <property type="entry name" value="HemC"/>
</dbReference>
<dbReference type="PRINTS" id="PR00151">
    <property type="entry name" value="PORPHBDMNASE"/>
</dbReference>
<name>A0A0H3LZ66_EHRRW</name>
<dbReference type="Pfam" id="PF03900">
    <property type="entry name" value="Porphobil_deamC"/>
    <property type="match status" value="1"/>
</dbReference>
<organism evidence="11 12">
    <name type="scientific">Ehrlichia ruminantium (strain Welgevonden)</name>
    <dbReference type="NCBI Taxonomy" id="254945"/>
    <lineage>
        <taxon>Bacteria</taxon>
        <taxon>Pseudomonadati</taxon>
        <taxon>Pseudomonadota</taxon>
        <taxon>Alphaproteobacteria</taxon>
        <taxon>Rickettsiales</taxon>
        <taxon>Anaplasmataceae</taxon>
        <taxon>Ehrlichia</taxon>
    </lineage>
</organism>
<dbReference type="GO" id="GO:0005737">
    <property type="term" value="C:cytoplasm"/>
    <property type="evidence" value="ECO:0007669"/>
    <property type="project" value="UniProtKB-UniRule"/>
</dbReference>
<dbReference type="NCBIfam" id="TIGR00212">
    <property type="entry name" value="hemC"/>
    <property type="match status" value="1"/>
</dbReference>
<feature type="modified residue" description="S-(dipyrrolylmethanemethyl)cysteine" evidence="8">
    <location>
        <position position="242"/>
    </location>
</feature>
<keyword evidence="6 8" id="KW-0627">Porphyrin biosynthesis</keyword>
<dbReference type="eggNOG" id="COG0181">
    <property type="taxonomic scope" value="Bacteria"/>
</dbReference>
<evidence type="ECO:0000256" key="5">
    <source>
        <dbReference type="ARBA" id="ARBA00022679"/>
    </source>
</evidence>
<evidence type="ECO:0000256" key="2">
    <source>
        <dbReference type="ARBA" id="ARBA00004735"/>
    </source>
</evidence>
<evidence type="ECO:0000256" key="6">
    <source>
        <dbReference type="ARBA" id="ARBA00023244"/>
    </source>
</evidence>
<comment type="subunit">
    <text evidence="4 8">Monomer.</text>
</comment>
<dbReference type="HAMAP" id="MF_00260">
    <property type="entry name" value="Porphobil_deam"/>
    <property type="match status" value="1"/>
</dbReference>
<dbReference type="SUPFAM" id="SSF54782">
    <property type="entry name" value="Porphobilinogen deaminase (hydroxymethylbilane synthase), C-terminal domain"/>
    <property type="match status" value="1"/>
</dbReference>
<evidence type="ECO:0000313" key="11">
    <source>
        <dbReference type="EMBL" id="CAI26874.1"/>
    </source>
</evidence>
<dbReference type="Gene3D" id="3.30.160.40">
    <property type="entry name" value="Porphobilinogen deaminase, C-terminal domain"/>
    <property type="match status" value="1"/>
</dbReference>
<sequence length="299" mass="32992">MNSMNVYVGTRGSILAIAQAMEVKKLLYNYFPDINVQIVHIVTSGDINDKISLSEIGGKGLFLKELEEALLTGTIDLAVHSMKDVPAFYCDSLVIPCILKRSSPYDVFISSKYQSLRSLPDNAVIGTSSIRRKVQLMRLLSSVQVVPIRGNVDTRILKLEAGQYDGIILAKAGLMRINKTHVIKEVLDPQVMLSAVGQGAIGIQCRANDYKMIDMIKILNCKKSYISVAAERSFMKTVNGSCDTPLAALAKYVNSDTLYMSCMLSNEEKTVFSDCYFNECDAEISGINMGNDLMDQLNN</sequence>
<feature type="domain" description="Porphobilinogen deaminase N-terminal" evidence="9">
    <location>
        <begin position="7"/>
        <end position="213"/>
    </location>
</feature>
<evidence type="ECO:0000256" key="7">
    <source>
        <dbReference type="ARBA" id="ARBA00048169"/>
    </source>
</evidence>
<evidence type="ECO:0000256" key="1">
    <source>
        <dbReference type="ARBA" id="ARBA00002869"/>
    </source>
</evidence>
<evidence type="ECO:0000256" key="8">
    <source>
        <dbReference type="HAMAP-Rule" id="MF_00260"/>
    </source>
</evidence>
<dbReference type="KEGG" id="erw:ERWE_CDS_03800"/>
<dbReference type="PANTHER" id="PTHR11557:SF0">
    <property type="entry name" value="PORPHOBILINOGEN DEAMINASE"/>
    <property type="match status" value="1"/>
</dbReference>
<protein>
    <recommendedName>
        <fullName evidence="8">Porphobilinogen deaminase</fullName>
        <shortName evidence="8">PBG</shortName>
        <ecNumber evidence="8">2.5.1.61</ecNumber>
    </recommendedName>
    <alternativeName>
        <fullName evidence="8">Hydroxymethylbilane synthase</fullName>
        <shortName evidence="8">HMBS</shortName>
    </alternativeName>
    <alternativeName>
        <fullName evidence="8">Pre-uroporphyrinogen synthase</fullName>
    </alternativeName>
</protein>
<dbReference type="InterPro" id="IPR036803">
    <property type="entry name" value="Porphobilinogen_deaminase_C_sf"/>
</dbReference>
<keyword evidence="5 8" id="KW-0808">Transferase</keyword>
<evidence type="ECO:0000256" key="3">
    <source>
        <dbReference type="ARBA" id="ARBA00005638"/>
    </source>
</evidence>
<comment type="cofactor">
    <cofactor evidence="8">
        <name>dipyrromethane</name>
        <dbReference type="ChEBI" id="CHEBI:60342"/>
    </cofactor>
    <text evidence="8">Binds 1 dipyrromethane group covalently.</text>
</comment>
<comment type="catalytic activity">
    <reaction evidence="7 8">
        <text>4 porphobilinogen + H2O = hydroxymethylbilane + 4 NH4(+)</text>
        <dbReference type="Rhea" id="RHEA:13185"/>
        <dbReference type="ChEBI" id="CHEBI:15377"/>
        <dbReference type="ChEBI" id="CHEBI:28938"/>
        <dbReference type="ChEBI" id="CHEBI:57845"/>
        <dbReference type="ChEBI" id="CHEBI:58126"/>
        <dbReference type="EC" id="2.5.1.61"/>
    </reaction>
</comment>
<dbReference type="HOGENOM" id="CLU_019704_0_2_5"/>
<comment type="pathway">
    <text evidence="2 8">Porphyrin-containing compound metabolism; protoporphyrin-IX biosynthesis; coproporphyrinogen-III from 5-aminolevulinate: step 2/4.</text>
</comment>
<gene>
    <name evidence="8 11" type="primary">hemC</name>
    <name evidence="11" type="ordered locus">ERWE_CDS_03800</name>
</gene>
<dbReference type="EMBL" id="CR925678">
    <property type="protein sequence ID" value="CAI26874.1"/>
    <property type="molecule type" value="Genomic_DNA"/>
</dbReference>
<evidence type="ECO:0000259" key="9">
    <source>
        <dbReference type="Pfam" id="PF01379"/>
    </source>
</evidence>
<dbReference type="InterPro" id="IPR022419">
    <property type="entry name" value="Porphobilin_deaminase_cofac_BS"/>
</dbReference>
<dbReference type="InterPro" id="IPR022418">
    <property type="entry name" value="Porphobilinogen_deaminase_C"/>
</dbReference>
<dbReference type="GO" id="GO:0006782">
    <property type="term" value="P:protoporphyrinogen IX biosynthetic process"/>
    <property type="evidence" value="ECO:0007669"/>
    <property type="project" value="UniProtKB-UniRule"/>
</dbReference>
<evidence type="ECO:0000313" key="12">
    <source>
        <dbReference type="Proteomes" id="UP000001021"/>
    </source>
</evidence>
<keyword evidence="12" id="KW-1185">Reference proteome</keyword>
<dbReference type="PIRSF" id="PIRSF001438">
    <property type="entry name" value="4pyrrol_synth_OHMeBilane_synth"/>
    <property type="match status" value="1"/>
</dbReference>